<dbReference type="InterPro" id="IPR042530">
    <property type="entry name" value="EME1/EME2_C"/>
</dbReference>
<evidence type="ECO:0000256" key="1">
    <source>
        <dbReference type="SAM" id="MobiDB-lite"/>
    </source>
</evidence>
<proteinExistence type="predicted"/>
<dbReference type="OrthoDB" id="343092at2759"/>
<evidence type="ECO:0000313" key="2">
    <source>
        <dbReference type="EMBL" id="PVU93035.1"/>
    </source>
</evidence>
<feature type="region of interest" description="Disordered" evidence="1">
    <location>
        <begin position="1032"/>
        <end position="1064"/>
    </location>
</feature>
<evidence type="ECO:0000313" key="3">
    <source>
        <dbReference type="Proteomes" id="UP000245383"/>
    </source>
</evidence>
<evidence type="ECO:0008006" key="4">
    <source>
        <dbReference type="Google" id="ProtNLM"/>
    </source>
</evidence>
<dbReference type="STRING" id="133385.A0A2T9YL24"/>
<feature type="compositionally biased region" description="Basic residues" evidence="1">
    <location>
        <begin position="1046"/>
        <end position="1064"/>
    </location>
</feature>
<organism evidence="2 3">
    <name type="scientific">Smittium simulii</name>
    <dbReference type="NCBI Taxonomy" id="133385"/>
    <lineage>
        <taxon>Eukaryota</taxon>
        <taxon>Fungi</taxon>
        <taxon>Fungi incertae sedis</taxon>
        <taxon>Zoopagomycota</taxon>
        <taxon>Kickxellomycotina</taxon>
        <taxon>Harpellomycetes</taxon>
        <taxon>Harpellales</taxon>
        <taxon>Legeriomycetaceae</taxon>
        <taxon>Smittium</taxon>
    </lineage>
</organism>
<dbReference type="EMBL" id="MBFR01000141">
    <property type="protein sequence ID" value="PVU93035.1"/>
    <property type="molecule type" value="Genomic_DNA"/>
</dbReference>
<keyword evidence="3" id="KW-1185">Reference proteome</keyword>
<name>A0A2T9YL24_9FUNG</name>
<sequence length="1266" mass="142550">MLYLLTSKPVNSHLFELNFTDALPSPLHFSCTETKHSSKPSKKFTFFCFDSEHLLSKTQSASPIFKSKSILKLRLKKLFKNELNQSNCVDLPQDVQNDFQSLDLFESPIDLNFNSQNNLAGLGFSINSSFNQSVFSLKSLLDDSTLDCTTHEQLNLVNNNNSCAQLLSTKPKNSISVGWLHPETEYCNSNVTGDYDNLSNMDEHHTDQHASESDAGVSVFVCKNNSFNHYYYNDNRDSNSGLSMNVNCSSANNSHSSDLMLNTTTFESQNILYISSTDSPPTNLSSEKISRKPSFCRFYKKHKKSTINDVQQLLNGFLFFTDSPTPFKTSNQDRKFYSQPLQTPSKVICSTNSQDNLAIYNHDSPSSKKSSYSSSKVDFQSLPHPKEFSNITNPPKTYLPTYAVLSSDDDSSLSELESTDLKPYSNDLYTNAVKKIGHEFTSSQEHSNCNKNKENSNFFSETLKQKGLVDLEAFLSSSDTSLDYFFESKSREIEADRNIDQIGDSIVNNKVSSSPQIISPDLYFKNAADYAALEYDSNIQVDITKVPYVTHQNSDSIVNSKVSSSPQIISPDLYCKNAADYTALEYNSNIQVDNTKVPYVTDSNIFNPTRKKNRPSTAIKTPEFSLVNNILQKNKELFDSLSSPKSTESKLTSPNSIFALKSPAFNINSSPINSAAFDLFTKPYLSCKGDDDTEDFNSAFQNNDTENTIKTHIINKHKASKPSLLCKKSDSCPSTFKLNSIFNFLNDEKQYGKSPRKIKQLKHNSSKQLEKDFELIKGLQVNIDKSVFEVNKLRNSSNVPSKAKTKSRLCTRAKKNNRNKQITDSSSDFFENNQDMPIVDNSLDTEDYSAVYSQHLLVEQLTEADINFKILNNDHDGLVTWQYTNYVKYDVQNAIFLPNSDPTTETVKSALIVYSANYFVELVTNEQDMLNTHIKVLYNSHRLQQLFVIVYGYSSFLKKNQAKLAQDFENCVREAGIKPLIQQNNDYGIPPPHKSISVNLAPYITENDVSYISCSSNSSKNINSNANISLASDDSDSYNESNNLPSKKRQPGKKITKSLSKKHVSGRLGTKKSLVATSSQVKDAIIQIEIDYPQTFFHMDINDLSALSKLITRLSVNVALNLLEKQRNDLNSSSYFSQGLNISSSVIKNGVGHKDTFNKMLEQIPKVTSLVARSITNTYPSIESLYRGWEQLAKTISMENPKYQNSTTENIKKLQLELQKDMLSSLMVNNGRGFGERPIGSAISRIVYNFFNALDPHEYVLENYKN</sequence>
<reference evidence="2 3" key="1">
    <citation type="journal article" date="2018" name="MBio">
        <title>Comparative Genomics Reveals the Core Gene Toolbox for the Fungus-Insect Symbiosis.</title>
        <authorList>
            <person name="Wang Y."/>
            <person name="Stata M."/>
            <person name="Wang W."/>
            <person name="Stajich J.E."/>
            <person name="White M.M."/>
            <person name="Moncalvo J.M."/>
        </authorList>
    </citation>
    <scope>NUCLEOTIDE SEQUENCE [LARGE SCALE GENOMIC DNA]</scope>
    <source>
        <strain evidence="2 3">SWE-8-4</strain>
    </source>
</reference>
<gene>
    <name evidence="2" type="ORF">BB561_003489</name>
</gene>
<dbReference type="AlphaFoldDB" id="A0A2T9YL24"/>
<comment type="caution">
    <text evidence="2">The sequence shown here is derived from an EMBL/GenBank/DDBJ whole genome shotgun (WGS) entry which is preliminary data.</text>
</comment>
<protein>
    <recommendedName>
        <fullName evidence="4">ERCC4 domain-containing protein</fullName>
    </recommendedName>
</protein>
<dbReference type="Gene3D" id="1.10.150.670">
    <property type="entry name" value="Crossover junction endonuclease EME1, DNA-binding domain"/>
    <property type="match status" value="1"/>
</dbReference>
<accession>A0A2T9YL24</accession>
<dbReference type="Proteomes" id="UP000245383">
    <property type="component" value="Unassembled WGS sequence"/>
</dbReference>